<evidence type="ECO:0000313" key="1">
    <source>
        <dbReference type="EMBL" id="ASJ00310.1"/>
    </source>
</evidence>
<sequence>MKCLVAGHVVRDVIRKGGKTLERLGGGAYYSALALSRFCDVEILTSFADLPEEWVNQLESIGKLRVVPSDSTTTYELTYLDGNTRRLKLLDRASSLETLPSKHYDAVLLNPVASEISPDVVALAKERFSLVAADLQGFIRLPNPGPVSYTPVDGSVFKGLSILHSDAMEFNYLKNFSPADVEVLLISNGPGVGRAFLRGREHSFRPLPRKVDESTGAGDVFLGSFTGFYLSCPFIQSLKRAVAFTALFLERRSVDFALGEVNELAMEVEVKRV</sequence>
<dbReference type="Gene3D" id="3.40.1190.20">
    <property type="match status" value="1"/>
</dbReference>
<evidence type="ECO:0000313" key="2">
    <source>
        <dbReference type="Proteomes" id="UP000250134"/>
    </source>
</evidence>
<gene>
    <name evidence="1" type="ORF">A3K92_01860</name>
</gene>
<dbReference type="GeneID" id="33331254"/>
<organism evidence="1 2">
    <name type="scientific">Thermococcus gorgonarius</name>
    <dbReference type="NCBI Taxonomy" id="71997"/>
    <lineage>
        <taxon>Archaea</taxon>
        <taxon>Methanobacteriati</taxon>
        <taxon>Methanobacteriota</taxon>
        <taxon>Thermococci</taxon>
        <taxon>Thermococcales</taxon>
        <taxon>Thermococcaceae</taxon>
        <taxon>Thermococcus</taxon>
    </lineage>
</organism>
<keyword evidence="1" id="KW-0808">Transferase</keyword>
<dbReference type="OrthoDB" id="26949at2157"/>
<proteinExistence type="predicted"/>
<dbReference type="SUPFAM" id="SSF53613">
    <property type="entry name" value="Ribokinase-like"/>
    <property type="match status" value="1"/>
</dbReference>
<dbReference type="EMBL" id="CP014855">
    <property type="protein sequence ID" value="ASJ00310.1"/>
    <property type="molecule type" value="Genomic_DNA"/>
</dbReference>
<reference evidence="1 2" key="1">
    <citation type="submission" date="2016-03" db="EMBL/GenBank/DDBJ databases">
        <title>Complete genome sequence of Thermococcus gorgonarius.</title>
        <authorList>
            <person name="Oger P.M."/>
        </authorList>
    </citation>
    <scope>NUCLEOTIDE SEQUENCE [LARGE SCALE GENOMIC DNA]</scope>
    <source>
        <strain evidence="1 2">W-12</strain>
    </source>
</reference>
<protein>
    <submittedName>
        <fullName evidence="1">Carbohydrate kinase</fullName>
    </submittedName>
</protein>
<name>A0A2Z2M3N9_THEGO</name>
<dbReference type="GO" id="GO:0016301">
    <property type="term" value="F:kinase activity"/>
    <property type="evidence" value="ECO:0007669"/>
    <property type="project" value="UniProtKB-KW"/>
</dbReference>
<accession>A0A2Z2M3N9</accession>
<dbReference type="AlphaFoldDB" id="A0A2Z2M3N9"/>
<dbReference type="RefSeq" id="WP_088884652.1">
    <property type="nucleotide sequence ID" value="NZ_CP014855.1"/>
</dbReference>
<keyword evidence="1" id="KW-0418">Kinase</keyword>
<keyword evidence="2" id="KW-1185">Reference proteome</keyword>
<dbReference type="Proteomes" id="UP000250134">
    <property type="component" value="Chromosome"/>
</dbReference>
<dbReference type="KEGG" id="tgg:A3K92_01860"/>
<dbReference type="InterPro" id="IPR029056">
    <property type="entry name" value="Ribokinase-like"/>
</dbReference>